<accession>A0A101J5J9</accession>
<feature type="transmembrane region" description="Helical" evidence="2">
    <location>
        <begin position="228"/>
        <end position="261"/>
    </location>
</feature>
<organism evidence="3 4">
    <name type="scientific">Streptomyces regalis</name>
    <dbReference type="NCBI Taxonomy" id="68262"/>
    <lineage>
        <taxon>Bacteria</taxon>
        <taxon>Bacillati</taxon>
        <taxon>Actinomycetota</taxon>
        <taxon>Actinomycetes</taxon>
        <taxon>Kitasatosporales</taxon>
        <taxon>Streptomycetaceae</taxon>
        <taxon>Streptomyces</taxon>
    </lineage>
</organism>
<evidence type="ECO:0000313" key="3">
    <source>
        <dbReference type="EMBL" id="KUL20623.1"/>
    </source>
</evidence>
<feature type="coiled-coil region" evidence="1">
    <location>
        <begin position="110"/>
        <end position="194"/>
    </location>
</feature>
<dbReference type="AlphaFoldDB" id="A0A101J5J9"/>
<evidence type="ECO:0000313" key="4">
    <source>
        <dbReference type="Proteomes" id="UP000053923"/>
    </source>
</evidence>
<keyword evidence="2" id="KW-1133">Transmembrane helix</keyword>
<dbReference type="Proteomes" id="UP000053923">
    <property type="component" value="Unassembled WGS sequence"/>
</dbReference>
<protein>
    <submittedName>
        <fullName evidence="3">Uncharacterized protein</fullName>
    </submittedName>
</protein>
<gene>
    <name evidence="3" type="ORF">ADL12_48520</name>
</gene>
<proteinExistence type="predicted"/>
<evidence type="ECO:0000256" key="1">
    <source>
        <dbReference type="SAM" id="Coils"/>
    </source>
</evidence>
<reference evidence="4" key="1">
    <citation type="submission" date="2015-10" db="EMBL/GenBank/DDBJ databases">
        <authorList>
            <person name="Ju K.-S."/>
            <person name="Doroghazi J.R."/>
            <person name="Metcalf W.W."/>
        </authorList>
    </citation>
    <scope>NUCLEOTIDE SEQUENCE [LARGE SCALE GENOMIC DNA]</scope>
    <source>
        <strain evidence="4">NRRL 3151</strain>
    </source>
</reference>
<keyword evidence="4" id="KW-1185">Reference proteome</keyword>
<comment type="caution">
    <text evidence="3">The sequence shown here is derived from an EMBL/GenBank/DDBJ whole genome shotgun (WGS) entry which is preliminary data.</text>
</comment>
<keyword evidence="2" id="KW-0472">Membrane</keyword>
<keyword evidence="2" id="KW-0812">Transmembrane</keyword>
<name>A0A101J5J9_9ACTN</name>
<sequence>MIAVAQNPYVHLGWNPVPGEPGEVEKLRTQLVNSASALQTAYQKIDKLLGESSFWEGDAAVGFREALDGDLPKYMKDAHTSLTKAAGHLGSWHGGLTSRRELAHKYDAEAADHKGDLKTANARHESAQQDPDLKLAGQTFQEGPELQAAQARLNAANSRLSDAVTAVSKAQGALDEVMRKARELEGTHEDVARDLAKKLKDATKDLAPEEPGWLSKALSWIGDNLTNILSVLAAVAGLLALLCTGPFGIAMLLAAGALSLATMGSRLADPKVRASLADGFTKGEFDADFWENSVGLVGDALGAVPGVGAVSRGLNGAVQSTRFASEAVSAGQFLGRFADDTVTAAGRIATAGSYNPVGDLVAHAAGGSQAVRAGMDYVSPITGVVTAGYGLAAENIDALKSDAGKNTATGVDAARAGLFDGPGAVAVIGNVARVLR</sequence>
<evidence type="ECO:0000256" key="2">
    <source>
        <dbReference type="SAM" id="Phobius"/>
    </source>
</evidence>
<dbReference type="EMBL" id="LLZG01000421">
    <property type="protein sequence ID" value="KUL20623.1"/>
    <property type="molecule type" value="Genomic_DNA"/>
</dbReference>
<keyword evidence="1" id="KW-0175">Coiled coil</keyword>